<keyword evidence="2" id="KW-0812">Transmembrane</keyword>
<evidence type="ECO:0000313" key="3">
    <source>
        <dbReference type="EMBL" id="PKF36748.1"/>
    </source>
</evidence>
<dbReference type="Pfam" id="PF16732">
    <property type="entry name" value="ComP_DUS"/>
    <property type="match status" value="1"/>
</dbReference>
<dbReference type="GO" id="GO:0015627">
    <property type="term" value="C:type II protein secretion system complex"/>
    <property type="evidence" value="ECO:0007669"/>
    <property type="project" value="InterPro"/>
</dbReference>
<keyword evidence="1" id="KW-0488">Methylation</keyword>
<dbReference type="Proteomes" id="UP000233553">
    <property type="component" value="Unassembled WGS sequence"/>
</dbReference>
<dbReference type="GO" id="GO:0015628">
    <property type="term" value="P:protein secretion by the type II secretion system"/>
    <property type="evidence" value="ECO:0007669"/>
    <property type="project" value="InterPro"/>
</dbReference>
<accession>A0A2N0WK08</accession>
<dbReference type="PANTHER" id="PTHR30093">
    <property type="entry name" value="GENERAL SECRETION PATHWAY PROTEIN G"/>
    <property type="match status" value="1"/>
</dbReference>
<sequence>MGKINKKSLRLIQPTPYFMSRLGYRSQGFTLVELMIVLVIVAIFTAIAIPSYQEYARRADVSIAQQEMQKIAEQLERHKAKNFTYRGFDPNYIYGVTGSALNSVTLPRGATGAAIKYTITIRDADDPTKLLTDATVPPVIRARAWAMKAEGSDSRNYDVLLTSAGVRCKNKTKTLVDYTSCGTSSTGSEAW</sequence>
<evidence type="ECO:0000256" key="2">
    <source>
        <dbReference type="SAM" id="Phobius"/>
    </source>
</evidence>
<dbReference type="Gene3D" id="3.30.700.10">
    <property type="entry name" value="Glycoprotein, Type 4 Pilin"/>
    <property type="match status" value="1"/>
</dbReference>
<comment type="caution">
    <text evidence="3">The sequence shown here is derived from an EMBL/GenBank/DDBJ whole genome shotgun (WGS) entry which is preliminary data.</text>
</comment>
<keyword evidence="2" id="KW-0472">Membrane</keyword>
<dbReference type="InterPro" id="IPR045584">
    <property type="entry name" value="Pilin-like"/>
</dbReference>
<evidence type="ECO:0000313" key="4">
    <source>
        <dbReference type="Proteomes" id="UP000233553"/>
    </source>
</evidence>
<organism evidence="3 4">
    <name type="scientific">Acinetobacter proteolyticus</name>
    <dbReference type="NCBI Taxonomy" id="1776741"/>
    <lineage>
        <taxon>Bacteria</taxon>
        <taxon>Pseudomonadati</taxon>
        <taxon>Pseudomonadota</taxon>
        <taxon>Gammaproteobacteria</taxon>
        <taxon>Moraxellales</taxon>
        <taxon>Moraxellaceae</taxon>
        <taxon>Acinetobacter</taxon>
    </lineage>
</organism>
<dbReference type="PRINTS" id="PR00813">
    <property type="entry name" value="BCTERIALGSPG"/>
</dbReference>
<keyword evidence="2" id="KW-1133">Transmembrane helix</keyword>
<dbReference type="Pfam" id="PF07963">
    <property type="entry name" value="N_methyl"/>
    <property type="match status" value="1"/>
</dbReference>
<dbReference type="PANTHER" id="PTHR30093:SF47">
    <property type="entry name" value="TYPE IV PILUS NON-CORE MINOR PILIN PILE"/>
    <property type="match status" value="1"/>
</dbReference>
<dbReference type="InterPro" id="IPR012902">
    <property type="entry name" value="N_methyl_site"/>
</dbReference>
<feature type="transmembrane region" description="Helical" evidence="2">
    <location>
        <begin position="29"/>
        <end position="49"/>
    </location>
</feature>
<proteinExistence type="predicted"/>
<dbReference type="PROSITE" id="PS00409">
    <property type="entry name" value="PROKAR_NTER_METHYL"/>
    <property type="match status" value="1"/>
</dbReference>
<dbReference type="GO" id="GO:0043683">
    <property type="term" value="P:type IV pilus assembly"/>
    <property type="evidence" value="ECO:0007669"/>
    <property type="project" value="InterPro"/>
</dbReference>
<dbReference type="SUPFAM" id="SSF54523">
    <property type="entry name" value="Pili subunits"/>
    <property type="match status" value="1"/>
</dbReference>
<reference evidence="3 4" key="1">
    <citation type="submission" date="2017-12" db="EMBL/GenBank/DDBJ databases">
        <title>Draft Genome sequences of multiple microbial strains isolated from spacecraft associated surfaces.</title>
        <authorList>
            <person name="Seuylemezian A."/>
            <person name="Vaishampayan P."/>
            <person name="Venkateswaran K."/>
        </authorList>
    </citation>
    <scope>NUCLEOTIDE SEQUENCE [LARGE SCALE GENOMIC DNA]</scope>
    <source>
        <strain evidence="3 4">2P01AA</strain>
    </source>
</reference>
<evidence type="ECO:0000256" key="1">
    <source>
        <dbReference type="ARBA" id="ARBA00022481"/>
    </source>
</evidence>
<dbReference type="InterPro" id="IPR031982">
    <property type="entry name" value="PilE-like"/>
</dbReference>
<dbReference type="EMBL" id="PISJ01000002">
    <property type="protein sequence ID" value="PKF36748.1"/>
    <property type="molecule type" value="Genomic_DNA"/>
</dbReference>
<dbReference type="AlphaFoldDB" id="A0A2N0WK08"/>
<dbReference type="NCBIfam" id="TIGR02532">
    <property type="entry name" value="IV_pilin_GFxxxE"/>
    <property type="match status" value="1"/>
</dbReference>
<gene>
    <name evidence="3" type="ORF">CW311_01245</name>
</gene>
<dbReference type="InterPro" id="IPR000983">
    <property type="entry name" value="Bac_GSPG_pilin"/>
</dbReference>
<protein>
    <submittedName>
        <fullName evidence="3">Pilin</fullName>
    </submittedName>
</protein>
<name>A0A2N0WK08_9GAMM</name>